<dbReference type="OrthoDB" id="68032at2"/>
<evidence type="ECO:0000259" key="1">
    <source>
        <dbReference type="Pfam" id="PF01966"/>
    </source>
</evidence>
<dbReference type="SUPFAM" id="SSF109604">
    <property type="entry name" value="HD-domain/PDEase-like"/>
    <property type="match status" value="1"/>
</dbReference>
<accession>A0A0P8W323</accession>
<gene>
    <name evidence="2" type="ORF">OXPF_34130</name>
</gene>
<comment type="caution">
    <text evidence="2">The sequence shown here is derived from an EMBL/GenBank/DDBJ whole genome shotgun (WGS) entry which is preliminary data.</text>
</comment>
<evidence type="ECO:0000313" key="2">
    <source>
        <dbReference type="EMBL" id="KPU42982.1"/>
    </source>
</evidence>
<dbReference type="STRING" id="36849.OXPF_34130"/>
<protein>
    <submittedName>
        <fullName evidence="2">HD domain protein</fullName>
    </submittedName>
</protein>
<dbReference type="Pfam" id="PF01966">
    <property type="entry name" value="HD"/>
    <property type="match status" value="1"/>
</dbReference>
<reference evidence="2 3" key="1">
    <citation type="submission" date="2015-09" db="EMBL/GenBank/DDBJ databases">
        <title>Genome sequence of Oxobacter pfennigii DSM 3222.</title>
        <authorList>
            <person name="Poehlein A."/>
            <person name="Bengelsdorf F.R."/>
            <person name="Schiel-Bengelsdorf B."/>
            <person name="Duerre P."/>
            <person name="Daniel R."/>
        </authorList>
    </citation>
    <scope>NUCLEOTIDE SEQUENCE [LARGE SCALE GENOMIC DNA]</scope>
    <source>
        <strain evidence="2 3">DSM 3222</strain>
    </source>
</reference>
<organism evidence="2 3">
    <name type="scientific">Oxobacter pfennigii</name>
    <dbReference type="NCBI Taxonomy" id="36849"/>
    <lineage>
        <taxon>Bacteria</taxon>
        <taxon>Bacillati</taxon>
        <taxon>Bacillota</taxon>
        <taxon>Clostridia</taxon>
        <taxon>Eubacteriales</taxon>
        <taxon>Clostridiaceae</taxon>
        <taxon>Oxobacter</taxon>
    </lineage>
</organism>
<dbReference type="AlphaFoldDB" id="A0A0P8W323"/>
<dbReference type="Proteomes" id="UP000050326">
    <property type="component" value="Unassembled WGS sequence"/>
</dbReference>
<dbReference type="EMBL" id="LKET01000045">
    <property type="protein sequence ID" value="KPU42982.1"/>
    <property type="molecule type" value="Genomic_DNA"/>
</dbReference>
<proteinExistence type="predicted"/>
<dbReference type="InterPro" id="IPR006674">
    <property type="entry name" value="HD_domain"/>
</dbReference>
<name>A0A0P8W323_9CLOT</name>
<evidence type="ECO:0000313" key="3">
    <source>
        <dbReference type="Proteomes" id="UP000050326"/>
    </source>
</evidence>
<dbReference type="Gene3D" id="1.10.3210.10">
    <property type="entry name" value="Hypothetical protein af1432"/>
    <property type="match status" value="1"/>
</dbReference>
<dbReference type="RefSeq" id="WP_054876410.1">
    <property type="nucleotide sequence ID" value="NZ_LKET01000045.1"/>
</dbReference>
<dbReference type="NCBIfam" id="TIGR00277">
    <property type="entry name" value="HDIG"/>
    <property type="match status" value="1"/>
</dbReference>
<feature type="domain" description="HD" evidence="1">
    <location>
        <begin position="44"/>
        <end position="143"/>
    </location>
</feature>
<dbReference type="InterPro" id="IPR006675">
    <property type="entry name" value="HDIG_dom"/>
</dbReference>
<keyword evidence="3" id="KW-1185">Reference proteome</keyword>
<sequence length="160" mass="18770">MIYRIRQFFKGLTACRTDCEVIYKYLNDKEIDLFNKLPPHEKRHAVDTAYTVMKIYSGEDEDILIKSALLHDIGKIEGKTGIMKKSILVLMDKFAHRLSVKLSHRIKMFDIYYNHPEAGAELLEKIRTDEKAILLVRYHHAENYADEYTMDILKKADSMN</sequence>